<keyword evidence="1" id="KW-0812">Transmembrane</keyword>
<proteinExistence type="predicted"/>
<dbReference type="KEGG" id="tim:GMBLW1_24010"/>
<dbReference type="EMBL" id="LR593887">
    <property type="protein sequence ID" value="VTR98768.1"/>
    <property type="molecule type" value="Genomic_DNA"/>
</dbReference>
<organism evidence="2">
    <name type="scientific">Tuwongella immobilis</name>
    <dbReference type="NCBI Taxonomy" id="692036"/>
    <lineage>
        <taxon>Bacteria</taxon>
        <taxon>Pseudomonadati</taxon>
        <taxon>Planctomycetota</taxon>
        <taxon>Planctomycetia</taxon>
        <taxon>Gemmatales</taxon>
        <taxon>Gemmataceae</taxon>
        <taxon>Tuwongella</taxon>
    </lineage>
</organism>
<evidence type="ECO:0008006" key="4">
    <source>
        <dbReference type="Google" id="ProtNLM"/>
    </source>
</evidence>
<dbReference type="NCBIfam" id="TIGR02532">
    <property type="entry name" value="IV_pilin_GFxxxE"/>
    <property type="match status" value="1"/>
</dbReference>
<gene>
    <name evidence="2" type="ORF">GMBLW1_24010</name>
</gene>
<dbReference type="InterPro" id="IPR045584">
    <property type="entry name" value="Pilin-like"/>
</dbReference>
<keyword evidence="1" id="KW-1133">Transmembrane helix</keyword>
<name>A0A6C2YK03_9BACT</name>
<feature type="transmembrane region" description="Helical" evidence="1">
    <location>
        <begin position="12"/>
        <end position="34"/>
    </location>
</feature>
<evidence type="ECO:0000313" key="2">
    <source>
        <dbReference type="EMBL" id="VIP01559.1"/>
    </source>
</evidence>
<dbReference type="AlphaFoldDB" id="A0A6C2YK03"/>
<dbReference type="InterPro" id="IPR012902">
    <property type="entry name" value="N_methyl_site"/>
</dbReference>
<sequence length="283" mass="30673">MRTHARIRPGFTLVELIVVISIIGTIAGAVLLMVPSLDRQGRAARGADQLQGWLLIAKQQALRDQRPRGLRMITDPSNPGRITQLEYIEEPEPYVPPKEAILSLFFQGGQYRGTLSNPTTPGISMAPEVVSALQPGDWLEIQLSGTMYRITAVDAASGLISFESNSKLDEIPTNGKAMVLSNGFQFIRALRPMVGEDPLTLPKGVFINMATSQMPARDIVFSPSGQLVGQSLGRTIIWVQDEEDSGPPTLICIYGRTGQIAAHPVSSSGDPYEFTRDGKSSGL</sequence>
<dbReference type="InParanoid" id="A0A6C2YK03"/>
<evidence type="ECO:0000256" key="1">
    <source>
        <dbReference type="SAM" id="Phobius"/>
    </source>
</evidence>
<keyword evidence="3" id="KW-1185">Reference proteome</keyword>
<reference evidence="2" key="1">
    <citation type="submission" date="2019-04" db="EMBL/GenBank/DDBJ databases">
        <authorList>
            <consortium name="Science for Life Laboratories"/>
        </authorList>
    </citation>
    <scope>NUCLEOTIDE SEQUENCE</scope>
    <source>
        <strain evidence="2">MBLW1</strain>
    </source>
</reference>
<dbReference type="EMBL" id="LR586016">
    <property type="protein sequence ID" value="VIP01559.1"/>
    <property type="molecule type" value="Genomic_DNA"/>
</dbReference>
<protein>
    <recommendedName>
        <fullName evidence="4">Type II secretion system protein</fullName>
    </recommendedName>
</protein>
<accession>A0A6C2YK03</accession>
<dbReference type="Proteomes" id="UP000464378">
    <property type="component" value="Chromosome"/>
</dbReference>
<dbReference type="Pfam" id="PF07963">
    <property type="entry name" value="N_methyl"/>
    <property type="match status" value="1"/>
</dbReference>
<evidence type="ECO:0000313" key="3">
    <source>
        <dbReference type="Proteomes" id="UP000464378"/>
    </source>
</evidence>
<dbReference type="RefSeq" id="WP_162656748.1">
    <property type="nucleotide sequence ID" value="NZ_LR593887.1"/>
</dbReference>
<dbReference type="SUPFAM" id="SSF54523">
    <property type="entry name" value="Pili subunits"/>
    <property type="match status" value="1"/>
</dbReference>
<keyword evidence="1" id="KW-0472">Membrane</keyword>